<reference evidence="5 6" key="1">
    <citation type="submission" date="2019-06" db="EMBL/GenBank/DDBJ databases">
        <title>Discovery of a novel chromosome fission-fusion reversal in muntjac.</title>
        <authorList>
            <person name="Mudd A.B."/>
            <person name="Bredeson J.V."/>
            <person name="Baum R."/>
            <person name="Hockemeyer D."/>
            <person name="Rokhsar D.S."/>
        </authorList>
    </citation>
    <scope>NUCLEOTIDE SEQUENCE [LARGE SCALE GENOMIC DNA]</scope>
    <source>
        <strain evidence="5">UCam_UCB_Mr</strain>
        <tissue evidence="5">Fibroblast cell line</tissue>
    </source>
</reference>
<sequence>MFISSAKIMKPNGEKLDKFQSEIFYILLELEMNSDLKTQLWELNITAAKATEVSVGQKALLIFVLIPQVKYFQKFQVWLLHDLEKFSGKHIISIQKNKQKHPRSCSLITVHDVILEDLVCPSEITGKRICKKLNGSWLTKVHLDKTQQNNVEHKVETFSGICKKLMGELPNGSVVRNLPANARDMGSIPGLGRFHMPWGN</sequence>
<keyword evidence="2 4" id="KW-0689">Ribosomal protein</keyword>
<evidence type="ECO:0000256" key="2">
    <source>
        <dbReference type="ARBA" id="ARBA00022980"/>
    </source>
</evidence>
<evidence type="ECO:0000313" key="6">
    <source>
        <dbReference type="Proteomes" id="UP000326062"/>
    </source>
</evidence>
<dbReference type="GO" id="GO:0022627">
    <property type="term" value="C:cytosolic small ribosomal subunit"/>
    <property type="evidence" value="ECO:0007669"/>
    <property type="project" value="TreeGrafter"/>
</dbReference>
<dbReference type="GO" id="GO:0042274">
    <property type="term" value="P:ribosomal small subunit biogenesis"/>
    <property type="evidence" value="ECO:0007669"/>
    <property type="project" value="TreeGrafter"/>
</dbReference>
<dbReference type="Pfam" id="PF01251">
    <property type="entry name" value="Ribosomal_S7e"/>
    <property type="match status" value="1"/>
</dbReference>
<dbReference type="GO" id="GO:0030686">
    <property type="term" value="C:90S preribosome"/>
    <property type="evidence" value="ECO:0007669"/>
    <property type="project" value="TreeGrafter"/>
</dbReference>
<proteinExistence type="inferred from homology"/>
<dbReference type="InterPro" id="IPR000554">
    <property type="entry name" value="Ribosomal_eS7"/>
</dbReference>
<dbReference type="Proteomes" id="UP000326062">
    <property type="component" value="Chromosome 4"/>
</dbReference>
<name>A0A5N3XZJ4_MUNRE</name>
<organism evidence="5 6">
    <name type="scientific">Muntiacus reevesi</name>
    <name type="common">Reeves' muntjac</name>
    <name type="synonym">Cervus reevesi</name>
    <dbReference type="NCBI Taxonomy" id="9886"/>
    <lineage>
        <taxon>Eukaryota</taxon>
        <taxon>Metazoa</taxon>
        <taxon>Chordata</taxon>
        <taxon>Craniata</taxon>
        <taxon>Vertebrata</taxon>
        <taxon>Euteleostomi</taxon>
        <taxon>Mammalia</taxon>
        <taxon>Eutheria</taxon>
        <taxon>Laurasiatheria</taxon>
        <taxon>Artiodactyla</taxon>
        <taxon>Ruminantia</taxon>
        <taxon>Pecora</taxon>
        <taxon>Cervidae</taxon>
        <taxon>Muntiacinae</taxon>
        <taxon>Muntiacus</taxon>
    </lineage>
</organism>
<keyword evidence="3 4" id="KW-0687">Ribonucleoprotein</keyword>
<dbReference type="PANTHER" id="PTHR11278">
    <property type="entry name" value="40S RIBOSOMAL PROTEIN S7"/>
    <property type="match status" value="1"/>
</dbReference>
<evidence type="ECO:0000256" key="4">
    <source>
        <dbReference type="RuleBase" id="RU364105"/>
    </source>
</evidence>
<evidence type="ECO:0000256" key="1">
    <source>
        <dbReference type="ARBA" id="ARBA00007820"/>
    </source>
</evidence>
<comment type="caution">
    <text evidence="5">The sequence shown here is derived from an EMBL/GenBank/DDBJ whole genome shotgun (WGS) entry which is preliminary data.</text>
</comment>
<protein>
    <recommendedName>
        <fullName evidence="4">40S ribosomal protein S7</fullName>
    </recommendedName>
</protein>
<evidence type="ECO:0000256" key="3">
    <source>
        <dbReference type="ARBA" id="ARBA00023274"/>
    </source>
</evidence>
<dbReference type="GO" id="GO:0006364">
    <property type="term" value="P:rRNA processing"/>
    <property type="evidence" value="ECO:0007669"/>
    <property type="project" value="TreeGrafter"/>
</dbReference>
<dbReference type="AlphaFoldDB" id="A0A5N3XZJ4"/>
<dbReference type="GO" id="GO:0006412">
    <property type="term" value="P:translation"/>
    <property type="evidence" value="ECO:0007669"/>
    <property type="project" value="InterPro"/>
</dbReference>
<dbReference type="PANTHER" id="PTHR11278:SF0">
    <property type="entry name" value="SMALL RIBOSOMAL SUBUNIT PROTEIN ES7"/>
    <property type="match status" value="1"/>
</dbReference>
<keyword evidence="6" id="KW-1185">Reference proteome</keyword>
<dbReference type="EMBL" id="VCEB01000004">
    <property type="protein sequence ID" value="KAB0378885.1"/>
    <property type="molecule type" value="Genomic_DNA"/>
</dbReference>
<dbReference type="GO" id="GO:0032040">
    <property type="term" value="C:small-subunit processome"/>
    <property type="evidence" value="ECO:0007669"/>
    <property type="project" value="TreeGrafter"/>
</dbReference>
<gene>
    <name evidence="5" type="ORF">FD755_010463</name>
</gene>
<comment type="similarity">
    <text evidence="1 4">Belongs to the eukaryotic ribosomal protein eS7 family.</text>
</comment>
<accession>A0A5N3XZJ4</accession>
<evidence type="ECO:0000313" key="5">
    <source>
        <dbReference type="EMBL" id="KAB0378885.1"/>
    </source>
</evidence>
<dbReference type="GO" id="GO:0003735">
    <property type="term" value="F:structural constituent of ribosome"/>
    <property type="evidence" value="ECO:0007669"/>
    <property type="project" value="InterPro"/>
</dbReference>